<dbReference type="InterPro" id="IPR042099">
    <property type="entry name" value="ANL_N_sf"/>
</dbReference>
<dbReference type="PANTHER" id="PTHR24096:SF420">
    <property type="entry name" value="LONG-CHAIN-FATTY-ACID--COA LIGASE-RELATED"/>
    <property type="match status" value="1"/>
</dbReference>
<dbReference type="GO" id="GO:0016405">
    <property type="term" value="F:CoA-ligase activity"/>
    <property type="evidence" value="ECO:0007669"/>
    <property type="project" value="TreeGrafter"/>
</dbReference>
<gene>
    <name evidence="2" type="ORF">SAMN05421731_101497</name>
</gene>
<proteinExistence type="predicted"/>
<keyword evidence="3" id="KW-1185">Reference proteome</keyword>
<sequence length="633" mass="70913">MTRGHSYTWSMYMAHAKMFSPNYPERYVRLGSHEIDYEYNEGALYLYPQEQLKDYPQKLTDRLIQFAETHPDRTFAAKRDNQGQWIRLSYAEVAQRAWHIAQALYQRDLSEDRPLIILSGNDLEHLVLSMAAMFAGVPFSAISPSYSLISQDFGKLKHIIEVLTPGMVYAADGQLFARAIQSCVADDIEVVTNSGLVGDQPCTSFQTLLDTPIGDIQAHYATLDEHTIAKFLFTSGSTKMPKAVPTTHLMLCVNQQMLLQTFPEFADEPPILLDWLSWHHTFGGSHNVGIALYNGGTIYIDDGKPVAGKFDETIRNLKEISPTVYFNVPKGWEELTIALENDKALRDSFYAKVKILFFAGAALSNAAWERLDRIAQQHCGESIRIMSGLGMTETAPSCAFTTGPQVMAGFIGYPAPGCTVKLVPTGDKLEFCVKGKHVMKGYWRLNDDQQSTVFDEKGFYHTGDAVRLVDDKDPRQGLMYDGRLAEDFKLNTGTFVNVGTLRNTALLMGNQLIQEVAITGSNLASIGFLIFPKLDACAEIAHLNSKSVAPEKILSHAKVRDWFQQFLKQYNQNATGSSNRVNKLYLMVEPPQLDAGEVTDKGNLNQANIIKRRHDLITELYDEDISHPLIVRI</sequence>
<evidence type="ECO:0000313" key="2">
    <source>
        <dbReference type="EMBL" id="SNX43455.1"/>
    </source>
</evidence>
<accession>A0A240E6F1</accession>
<dbReference type="Gene3D" id="3.40.50.12780">
    <property type="entry name" value="N-terminal domain of ligase-like"/>
    <property type="match status" value="1"/>
</dbReference>
<dbReference type="Pfam" id="PF00501">
    <property type="entry name" value="AMP-binding"/>
    <property type="match status" value="1"/>
</dbReference>
<evidence type="ECO:0000313" key="3">
    <source>
        <dbReference type="Proteomes" id="UP000219042"/>
    </source>
</evidence>
<dbReference type="AlphaFoldDB" id="A0A240E6F1"/>
<protein>
    <submittedName>
        <fullName evidence="2">Trans-feruloyl-CoA synthase</fullName>
    </submittedName>
</protein>
<evidence type="ECO:0000259" key="1">
    <source>
        <dbReference type="Pfam" id="PF00501"/>
    </source>
</evidence>
<dbReference type="PANTHER" id="PTHR24096">
    <property type="entry name" value="LONG-CHAIN-FATTY-ACID--COA LIGASE"/>
    <property type="match status" value="1"/>
</dbReference>
<feature type="domain" description="AMP-dependent synthetase/ligase" evidence="1">
    <location>
        <begin position="66"/>
        <end position="443"/>
    </location>
</feature>
<dbReference type="Proteomes" id="UP000219042">
    <property type="component" value="Unassembled WGS sequence"/>
</dbReference>
<dbReference type="EMBL" id="OANT01000001">
    <property type="protein sequence ID" value="SNX43455.1"/>
    <property type="molecule type" value="Genomic_DNA"/>
</dbReference>
<organism evidence="2 3">
    <name type="scientific">Acinetobacter puyangensis</name>
    <dbReference type="NCBI Taxonomy" id="1096779"/>
    <lineage>
        <taxon>Bacteria</taxon>
        <taxon>Pseudomonadati</taxon>
        <taxon>Pseudomonadota</taxon>
        <taxon>Gammaproteobacteria</taxon>
        <taxon>Moraxellales</taxon>
        <taxon>Moraxellaceae</taxon>
        <taxon>Acinetobacter</taxon>
    </lineage>
</organism>
<reference evidence="3" key="1">
    <citation type="submission" date="2016-09" db="EMBL/GenBank/DDBJ databases">
        <authorList>
            <person name="Varghese N."/>
            <person name="Submissions S."/>
        </authorList>
    </citation>
    <scope>NUCLEOTIDE SEQUENCE [LARGE SCALE GENOMIC DNA]</scope>
    <source>
        <strain evidence="3">ANC 4466</strain>
    </source>
</reference>
<dbReference type="InterPro" id="IPR000873">
    <property type="entry name" value="AMP-dep_synth/lig_dom"/>
</dbReference>
<dbReference type="SUPFAM" id="SSF56801">
    <property type="entry name" value="Acetyl-CoA synthetase-like"/>
    <property type="match status" value="1"/>
</dbReference>
<name>A0A240E6F1_9GAMM</name>